<evidence type="ECO:0000313" key="11">
    <source>
        <dbReference type="EMBL" id="EFZ38245.1"/>
    </source>
</evidence>
<keyword evidence="5 7" id="KW-0378">Hydrolase</keyword>
<evidence type="ECO:0000313" key="12">
    <source>
        <dbReference type="Proteomes" id="UP000005580"/>
    </source>
</evidence>
<comment type="caution">
    <text evidence="11">The sequence shown here is derived from an EMBL/GenBank/DDBJ whole genome shotgun (WGS) entry which is preliminary data.</text>
</comment>
<dbReference type="SUPFAM" id="SSF52096">
    <property type="entry name" value="ClpP/crotonase"/>
    <property type="match status" value="1"/>
</dbReference>
<dbReference type="InterPro" id="IPR028204">
    <property type="entry name" value="Tricorn_C1"/>
</dbReference>
<dbReference type="InterPro" id="IPR005151">
    <property type="entry name" value="Tail-specific_protease"/>
</dbReference>
<feature type="active site" description="Charge relay system" evidence="8">
    <location>
        <position position="793"/>
    </location>
</feature>
<dbReference type="Proteomes" id="UP000005580">
    <property type="component" value="Unassembled WGS sequence"/>
</dbReference>
<dbReference type="STRING" id="28134.SAMN05444288_0260"/>
<evidence type="ECO:0000256" key="2">
    <source>
        <dbReference type="ARBA" id="ARBA00008524"/>
    </source>
</evidence>
<evidence type="ECO:0000256" key="8">
    <source>
        <dbReference type="PIRSR" id="PIRSR036421-1"/>
    </source>
</evidence>
<evidence type="ECO:0000256" key="6">
    <source>
        <dbReference type="ARBA" id="ARBA00022825"/>
    </source>
</evidence>
<comment type="function">
    <text evidence="7">Degrades oligopeptides.</text>
</comment>
<dbReference type="Pfam" id="PF14684">
    <property type="entry name" value="Tricorn_C1"/>
    <property type="match status" value="1"/>
</dbReference>
<organism evidence="11 12">
    <name type="scientific">Hoylesella oralis ATCC 33269</name>
    <dbReference type="NCBI Taxonomy" id="873533"/>
    <lineage>
        <taxon>Bacteria</taxon>
        <taxon>Pseudomonadati</taxon>
        <taxon>Bacteroidota</taxon>
        <taxon>Bacteroidia</taxon>
        <taxon>Bacteroidales</taxon>
        <taxon>Prevotellaceae</taxon>
        <taxon>Hoylesella</taxon>
    </lineage>
</organism>
<dbReference type="Gene3D" id="2.120.10.30">
    <property type="entry name" value="TolB, C-terminal domain"/>
    <property type="match status" value="1"/>
</dbReference>
<accession>E7RNB4</accession>
<dbReference type="SUPFAM" id="SSF69304">
    <property type="entry name" value="Tricorn protease N-terminal domain"/>
    <property type="match status" value="1"/>
</dbReference>
<evidence type="ECO:0000256" key="1">
    <source>
        <dbReference type="ARBA" id="ARBA00004496"/>
    </source>
</evidence>
<dbReference type="InterPro" id="IPR011042">
    <property type="entry name" value="6-blade_b-propeller_TolB-like"/>
</dbReference>
<reference evidence="11" key="1">
    <citation type="submission" date="2011-01" db="EMBL/GenBank/DDBJ databases">
        <authorList>
            <person name="Muzny D."/>
            <person name="Qin X."/>
            <person name="Buhay C."/>
            <person name="Dugan-Rocha S."/>
            <person name="Ding Y."/>
            <person name="Chen G."/>
            <person name="Hawes A."/>
            <person name="Holder M."/>
            <person name="Jhangiani S."/>
            <person name="Johnson A."/>
            <person name="Khan Z."/>
            <person name="Li Z."/>
            <person name="Liu W."/>
            <person name="Liu X."/>
            <person name="Perez L."/>
            <person name="Shen H."/>
            <person name="Wang Q."/>
            <person name="Watt J."/>
            <person name="Xi L."/>
            <person name="Xin Y."/>
            <person name="Zhou J."/>
            <person name="Deng J."/>
            <person name="Jiang H."/>
            <person name="Liu Y."/>
            <person name="Qu J."/>
            <person name="Song X.-Z."/>
            <person name="Zhang L."/>
            <person name="Villasana D."/>
            <person name="Johnson A."/>
            <person name="Liu J."/>
            <person name="Liyanage D."/>
            <person name="Lorensuhewa L."/>
            <person name="Robinson T."/>
            <person name="Song A."/>
            <person name="Song B.-B."/>
            <person name="Dinh H."/>
            <person name="Thornton R."/>
            <person name="Coyle M."/>
            <person name="Francisco L."/>
            <person name="Jackson L."/>
            <person name="Javaid M."/>
            <person name="Korchina V."/>
            <person name="Kovar C."/>
            <person name="Mata R."/>
            <person name="Mathew T."/>
            <person name="Ngo R."/>
            <person name="Nguyen L."/>
            <person name="Nguyen N."/>
            <person name="Okwuonu G."/>
            <person name="Ongeri F."/>
            <person name="Pham C."/>
            <person name="Simmons D."/>
            <person name="Wilczek-Boney K."/>
            <person name="Hale W."/>
            <person name="Jakkamsetti A."/>
            <person name="Pham P."/>
            <person name="Ruth R."/>
            <person name="San Lucas F."/>
            <person name="Warren J."/>
            <person name="Zhang J."/>
            <person name="Zhao Z."/>
            <person name="Zhou C."/>
            <person name="Zhu D."/>
            <person name="Lee S."/>
            <person name="Bess C."/>
            <person name="Blankenburg K."/>
            <person name="Forbes L."/>
            <person name="Fu Q."/>
            <person name="Gubbala S."/>
            <person name="Hirani K."/>
            <person name="Jayaseelan J.C."/>
            <person name="Lara F."/>
            <person name="Munidasa M."/>
            <person name="Palculict T."/>
            <person name="Patil S."/>
            <person name="Pu L.-L."/>
            <person name="Saada N."/>
            <person name="Tang L."/>
            <person name="Weissenberger G."/>
            <person name="Zhu Y."/>
            <person name="Hemphill L."/>
            <person name="Shang Y."/>
            <person name="Youmans B."/>
            <person name="Ayvaz T."/>
            <person name="Ross M."/>
            <person name="Santibanez J."/>
            <person name="Aqrawi P."/>
            <person name="Gross S."/>
            <person name="Joshi V."/>
            <person name="Fowler G."/>
            <person name="Nazareth L."/>
            <person name="Reid J."/>
            <person name="Worley K."/>
            <person name="Petrosino J."/>
            <person name="Highlander S."/>
            <person name="Gibbs R."/>
        </authorList>
    </citation>
    <scope>NUCLEOTIDE SEQUENCE [LARGE SCALE GENOMIC DNA]</scope>
    <source>
        <strain evidence="11">ATCC 33269</strain>
    </source>
</reference>
<dbReference type="GO" id="GO:0006508">
    <property type="term" value="P:proteolysis"/>
    <property type="evidence" value="ECO:0007669"/>
    <property type="project" value="UniProtKB-UniRule"/>
</dbReference>
<proteinExistence type="inferred from homology"/>
<feature type="domain" description="Tricorn protease C1" evidence="10">
    <location>
        <begin position="729"/>
        <end position="787"/>
    </location>
</feature>
<dbReference type="Pfam" id="PF07676">
    <property type="entry name" value="PD40"/>
    <property type="match status" value="2"/>
</dbReference>
<dbReference type="GO" id="GO:0008236">
    <property type="term" value="F:serine-type peptidase activity"/>
    <property type="evidence" value="ECO:0007669"/>
    <property type="project" value="UniProtKB-UniRule"/>
</dbReference>
<feature type="active site" description="Charge relay system" evidence="8">
    <location>
        <position position="1067"/>
    </location>
</feature>
<dbReference type="InterPro" id="IPR029045">
    <property type="entry name" value="ClpP/crotonase-like_dom_sf"/>
</dbReference>
<dbReference type="InterPro" id="IPR011659">
    <property type="entry name" value="WD40"/>
</dbReference>
<keyword evidence="3 7" id="KW-0963">Cytoplasm</keyword>
<evidence type="ECO:0000256" key="4">
    <source>
        <dbReference type="ARBA" id="ARBA00022670"/>
    </source>
</evidence>
<comment type="similarity">
    <text evidence="2 7">Belongs to the peptidase S41B family.</text>
</comment>
<dbReference type="CDD" id="cd07562">
    <property type="entry name" value="Peptidase_S41_TRI"/>
    <property type="match status" value="1"/>
</dbReference>
<feature type="active site" description="Nucleophile" evidence="8">
    <location>
        <position position="1010"/>
    </location>
</feature>
<dbReference type="Pfam" id="PF03572">
    <property type="entry name" value="Peptidase_S41"/>
    <property type="match status" value="1"/>
</dbReference>
<feature type="domain" description="Tail specific protease" evidence="9">
    <location>
        <begin position="921"/>
        <end position="1077"/>
    </location>
</feature>
<dbReference type="EMBL" id="AEPE02000002">
    <property type="protein sequence ID" value="EFZ38245.1"/>
    <property type="molecule type" value="Genomic_DNA"/>
</dbReference>
<keyword evidence="4 7" id="KW-0645">Protease</keyword>
<dbReference type="HOGENOM" id="CLU_005503_0_0_10"/>
<dbReference type="Gene3D" id="2.120.10.60">
    <property type="entry name" value="Tricorn protease N-terminal domain"/>
    <property type="match status" value="1"/>
</dbReference>
<dbReference type="SUPFAM" id="SSF82171">
    <property type="entry name" value="DPP6 N-terminal domain-like"/>
    <property type="match status" value="1"/>
</dbReference>
<sequence>MFYVHFLTNTPYYIEYFTYICNQYFVFSTNHVDMRKICLSFVSIMFALSVTAQQHPLWMRYSSISPDGTTIAFSYKGDIFTIPVQGGNARQLTSNAAYESYPIWSPDGERIAFVSTREGSYDIYVMSKDGGEPKRLTTDSGNEIPMTWRDNEHILFETTGMPTAKSIYFASSQFPQVYETDVKGSRPRLVSAVTMESMSINKNGDILYHDKKGYEDEFRKHHRSPITRDIWLNKNGKFTKLTAFNGEDRNPVWAADGQSFYYLSEEDGTFNVYRRNVESADKTQLTRFKDNPVRYLTAAENGTLCFCYDGEIYTLREGGEPTKVNINITADKNDADLIRQIKTNGATEIKVSPSGKEIAFVLHGDVYVTSIDYRTTKQITDTPEQERSIDFAPDGRSIAYASERNGLWQIYQTTIKNKGEKQFTYATDLEETQLVKSDSTSFQPLYSPDGKSIAFLENRNTLRAVDLKSKTVRTLMDGKYNYSYSDGDVWCTWSPDSRWLLASYIGYGGWNNKDIALVSASGNGEIYNLTESGYNDGNGKWVLGGKAMIFESDRAGYRSHGSWGSESDMYIMFFDLDAYERFKMSKEEKTLYDEAKKEEAAAKEQKTVDVTVKKKPKKEEILKFDLDNCRDRVLRLTVNSSRLGDALLSPGGDTLYYQAAFEGGYDLWKHDLKENKTEIVMKNVGRGDLLADKNFKNIYLCTGNSIKQIDISKGSSKNIDFEARFNYRPYQEREYLFGHIWQQVKDKFYKPDLHGIDWESYKKTYAKFLPYINNNYDFRDMLSEMLGELNASHTGARYYPNGTNLNTAALGLFFDPAYMGDGLKVEEVIKRGPFAVKNTGVDAGCVIEKIDGEKILAGKDYNYMLDGKAGKPLRITVFNPSTKKRFDVTVKAISKSAQQELLYKRWVDRNRRIVDSLSHGKLAYVHVKAMNSESYRTVFSELLSDKNRRKDAVIVDERHNGGGWLHDDLCTLLSGKQYQSFVPNGKYIGYDPWNKWVKPSCVMICEDDYSNGHGFPFIYKELGIGKLIGTPVAGTMTAVWWETLMDNSMVFGIPQVGCRDMHGNFGENTQLDPDIEIYNTPEDYLNGNDEQLKRTVEVMMKK</sequence>
<keyword evidence="12" id="KW-1185">Reference proteome</keyword>
<evidence type="ECO:0000256" key="5">
    <source>
        <dbReference type="ARBA" id="ARBA00022801"/>
    </source>
</evidence>
<dbReference type="Gene3D" id="2.140.10.30">
    <property type="entry name" value="Dipeptidylpeptidase IV, N-terminal domain"/>
    <property type="match status" value="1"/>
</dbReference>
<comment type="subcellular location">
    <subcellularLocation>
        <location evidence="1 7">Cytoplasm</location>
    </subcellularLocation>
</comment>
<dbReference type="InterPro" id="IPR036034">
    <property type="entry name" value="PDZ_sf"/>
</dbReference>
<dbReference type="Gene3D" id="3.90.226.10">
    <property type="entry name" value="2-enoyl-CoA Hydratase, Chain A, domain 1"/>
    <property type="match status" value="1"/>
</dbReference>
<keyword evidence="6 7" id="KW-0720">Serine protease</keyword>
<dbReference type="EC" id="3.4.21.-" evidence="7"/>
<dbReference type="PIRSF" id="PIRSF036421">
    <property type="entry name" value="Tricorn_protease"/>
    <property type="match status" value="1"/>
</dbReference>
<dbReference type="eggNOG" id="COG4946">
    <property type="taxonomic scope" value="Bacteria"/>
</dbReference>
<dbReference type="Gene3D" id="3.30.750.44">
    <property type="match status" value="1"/>
</dbReference>
<evidence type="ECO:0000256" key="7">
    <source>
        <dbReference type="PIRNR" id="PIRNR036421"/>
    </source>
</evidence>
<dbReference type="eggNOG" id="COG0793">
    <property type="taxonomic scope" value="Bacteria"/>
</dbReference>
<dbReference type="AlphaFoldDB" id="E7RNB4"/>
<dbReference type="GO" id="GO:0005737">
    <property type="term" value="C:cytoplasm"/>
    <property type="evidence" value="ECO:0007669"/>
    <property type="project" value="UniProtKB-SubCell"/>
</dbReference>
<evidence type="ECO:0000259" key="10">
    <source>
        <dbReference type="Pfam" id="PF14684"/>
    </source>
</evidence>
<name>E7RNB4_9BACT</name>
<dbReference type="PANTHER" id="PTHR43253">
    <property type="entry name" value="TRICORN PROTEASE HOMOLOG 2-RELATED"/>
    <property type="match status" value="1"/>
</dbReference>
<dbReference type="PANTHER" id="PTHR43253:SF1">
    <property type="entry name" value="TRICORN PROTEASE HOMOLOG 2-RELATED"/>
    <property type="match status" value="1"/>
</dbReference>
<dbReference type="InterPro" id="IPR012393">
    <property type="entry name" value="Tricorn_protease"/>
</dbReference>
<dbReference type="SUPFAM" id="SSF50156">
    <property type="entry name" value="PDZ domain-like"/>
    <property type="match status" value="1"/>
</dbReference>
<gene>
    <name evidence="11" type="ORF">HMPREF0663_10614</name>
</gene>
<evidence type="ECO:0000256" key="3">
    <source>
        <dbReference type="ARBA" id="ARBA00022490"/>
    </source>
</evidence>
<protein>
    <recommendedName>
        <fullName evidence="7">Tricorn protease homolog</fullName>
        <ecNumber evidence="7">3.4.21.-</ecNumber>
    </recommendedName>
</protein>
<evidence type="ECO:0000259" key="9">
    <source>
        <dbReference type="Pfam" id="PF03572"/>
    </source>
</evidence>
<dbReference type="Gene3D" id="2.30.42.10">
    <property type="match status" value="1"/>
</dbReference>
<dbReference type="Pfam" id="PF26549">
    <property type="entry name" value="Tricorn_N"/>
    <property type="match status" value="1"/>
</dbReference>